<proteinExistence type="predicted"/>
<protein>
    <recommendedName>
        <fullName evidence="1">TFIIS central domain-containing protein</fullName>
    </recommendedName>
</protein>
<evidence type="ECO:0000313" key="2">
    <source>
        <dbReference type="EMBL" id="CAI2365908.1"/>
    </source>
</evidence>
<dbReference type="Proteomes" id="UP001295684">
    <property type="component" value="Unassembled WGS sequence"/>
</dbReference>
<dbReference type="PROSITE" id="PS51321">
    <property type="entry name" value="TFIIS_CENTRAL"/>
    <property type="match status" value="1"/>
</dbReference>
<evidence type="ECO:0000259" key="1">
    <source>
        <dbReference type="PROSITE" id="PS51321"/>
    </source>
</evidence>
<dbReference type="InterPro" id="IPR036575">
    <property type="entry name" value="TFIIS_cen_dom_sf"/>
</dbReference>
<evidence type="ECO:0000313" key="3">
    <source>
        <dbReference type="Proteomes" id="UP001295684"/>
    </source>
</evidence>
<dbReference type="EMBL" id="CAMPGE010006986">
    <property type="protein sequence ID" value="CAI2365908.1"/>
    <property type="molecule type" value="Genomic_DNA"/>
</dbReference>
<comment type="caution">
    <text evidence="2">The sequence shown here is derived from an EMBL/GenBank/DDBJ whole genome shotgun (WGS) entry which is preliminary data.</text>
</comment>
<dbReference type="SUPFAM" id="SSF46942">
    <property type="entry name" value="Elongation factor TFIIS domain 2"/>
    <property type="match status" value="1"/>
</dbReference>
<organism evidence="2 3">
    <name type="scientific">Euplotes crassus</name>
    <dbReference type="NCBI Taxonomy" id="5936"/>
    <lineage>
        <taxon>Eukaryota</taxon>
        <taxon>Sar</taxon>
        <taxon>Alveolata</taxon>
        <taxon>Ciliophora</taxon>
        <taxon>Intramacronucleata</taxon>
        <taxon>Spirotrichea</taxon>
        <taxon>Hypotrichia</taxon>
        <taxon>Euplotida</taxon>
        <taxon>Euplotidae</taxon>
        <taxon>Moneuplotes</taxon>
    </lineage>
</organism>
<reference evidence="2" key="1">
    <citation type="submission" date="2023-07" db="EMBL/GenBank/DDBJ databases">
        <authorList>
            <consortium name="AG Swart"/>
            <person name="Singh M."/>
            <person name="Singh A."/>
            <person name="Seah K."/>
            <person name="Emmerich C."/>
        </authorList>
    </citation>
    <scope>NUCLEOTIDE SEQUENCE</scope>
    <source>
        <strain evidence="2">DP1</strain>
    </source>
</reference>
<gene>
    <name evidence="2" type="ORF">ECRASSUSDP1_LOCUS7178</name>
</gene>
<sequence length="363" mass="41339">MSRSDSGRDVIDLTDTKPEHVASRVSNVKKKFVTLSELGNQSLSQYLKFIKEMKMPRSETKEFKIRKLFITPLMLGIEEIKENDPSTIILRRTPASKITSWKKAYEQCDILASAIVHQLTAYKKSNPAIKDNSQMSRLVHALNNTGNQKLRMKLLTCVISADKFVRMTPEDLEPEDKKRKKAEVEVNYLKQNVIDNSTPLLFLKSRKEDRAINLGEGVTHDVSEDLNVDTGAESSTVITRAEESKEHSKLRGSLKASKQIAMTRENSQSKIDPIFEDTSICCISTQSYEDKLLLNECFDRDISRFIDKKLSQILTKSDASNYQKLCARAQKNASKALGSIQKGFIQLKESKKKDEILRNRIRF</sequence>
<dbReference type="GO" id="GO:0006351">
    <property type="term" value="P:DNA-templated transcription"/>
    <property type="evidence" value="ECO:0007669"/>
    <property type="project" value="InterPro"/>
</dbReference>
<feature type="domain" description="TFIIS central" evidence="1">
    <location>
        <begin position="90"/>
        <end position="200"/>
    </location>
</feature>
<keyword evidence="3" id="KW-1185">Reference proteome</keyword>
<dbReference type="Pfam" id="PF07500">
    <property type="entry name" value="TFIIS_M"/>
    <property type="match status" value="1"/>
</dbReference>
<dbReference type="InterPro" id="IPR003618">
    <property type="entry name" value="TFIIS_cen_dom"/>
</dbReference>
<accession>A0AAD1UBS8</accession>
<name>A0AAD1UBS8_EUPCR</name>
<dbReference type="AlphaFoldDB" id="A0AAD1UBS8"/>
<dbReference type="Gene3D" id="1.10.472.30">
    <property type="entry name" value="Transcription elongation factor S-II, central domain"/>
    <property type="match status" value="1"/>
</dbReference>